<name>A0A4R2E2T7_9BACT</name>
<evidence type="ECO:0000313" key="2">
    <source>
        <dbReference type="EMBL" id="TCN60434.1"/>
    </source>
</evidence>
<dbReference type="EMBL" id="SLWB01000028">
    <property type="protein sequence ID" value="TCN60434.1"/>
    <property type="molecule type" value="Genomic_DNA"/>
</dbReference>
<keyword evidence="3" id="KW-1185">Reference proteome</keyword>
<comment type="caution">
    <text evidence="2">The sequence shown here is derived from an EMBL/GenBank/DDBJ whole genome shotgun (WGS) entry which is preliminary data.</text>
</comment>
<dbReference type="OrthoDB" id="1493636at2"/>
<sequence>MKQKQSIAVLFYIRKSMSTHSKFSPIYMRITVNGKRAEFSLKREVEVTKWNAAAGLMLGNSEAAKSINQYIAYWRQLAYDAQEKLIKDGKVVTAQSIKNQMTGSLPNQRTLMEAFSFHNDRLLERVGIDHSPATHVRYQTTKGHVLEFMQAKYGTGDIYLS</sequence>
<accession>A0A4R2E2T7</accession>
<proteinExistence type="predicted"/>
<dbReference type="Pfam" id="PF17293">
    <property type="entry name" value="Arm-DNA-bind_5"/>
    <property type="match status" value="1"/>
</dbReference>
<reference evidence="2 3" key="1">
    <citation type="submission" date="2019-03" db="EMBL/GenBank/DDBJ databases">
        <title>Genomic Encyclopedia of Archaeal and Bacterial Type Strains, Phase II (KMG-II): from individual species to whole genera.</title>
        <authorList>
            <person name="Goeker M."/>
        </authorList>
    </citation>
    <scope>NUCLEOTIDE SEQUENCE [LARGE SCALE GENOMIC DNA]</scope>
    <source>
        <strain evidence="2 3">RL-C</strain>
    </source>
</reference>
<evidence type="ECO:0000313" key="3">
    <source>
        <dbReference type="Proteomes" id="UP000294830"/>
    </source>
</evidence>
<organism evidence="2 3">
    <name type="scientific">Acetobacteroides hydrogenigenes</name>
    <dbReference type="NCBI Taxonomy" id="979970"/>
    <lineage>
        <taxon>Bacteria</taxon>
        <taxon>Pseudomonadati</taxon>
        <taxon>Bacteroidota</taxon>
        <taxon>Bacteroidia</taxon>
        <taxon>Bacteroidales</taxon>
        <taxon>Rikenellaceae</taxon>
        <taxon>Acetobacteroides</taxon>
    </lineage>
</organism>
<dbReference type="RefSeq" id="WP_131840643.1">
    <property type="nucleotide sequence ID" value="NZ_SLWB01000028.1"/>
</dbReference>
<evidence type="ECO:0000259" key="1">
    <source>
        <dbReference type="Pfam" id="PF17293"/>
    </source>
</evidence>
<gene>
    <name evidence="2" type="ORF">CLV25_1282</name>
</gene>
<dbReference type="Proteomes" id="UP000294830">
    <property type="component" value="Unassembled WGS sequence"/>
</dbReference>
<feature type="domain" description="Arm DNA-binding" evidence="1">
    <location>
        <begin position="11"/>
        <end position="98"/>
    </location>
</feature>
<dbReference type="AlphaFoldDB" id="A0A4R2E2T7"/>
<dbReference type="InterPro" id="IPR035386">
    <property type="entry name" value="Arm-DNA-bind_5"/>
</dbReference>
<protein>
    <submittedName>
        <fullName evidence="2">Integrase-like protein</fullName>
    </submittedName>
</protein>